<feature type="compositionally biased region" description="Basic and acidic residues" evidence="1">
    <location>
        <begin position="88"/>
        <end position="103"/>
    </location>
</feature>
<keyword evidence="5" id="KW-1185">Reference proteome</keyword>
<evidence type="ECO:0000256" key="2">
    <source>
        <dbReference type="SAM" id="SignalP"/>
    </source>
</evidence>
<name>A0A9P9DCV7_9HYPO</name>
<feature type="region of interest" description="Disordered" evidence="1">
    <location>
        <begin position="514"/>
        <end position="538"/>
    </location>
</feature>
<feature type="domain" description="DUF6570" evidence="3">
    <location>
        <begin position="351"/>
        <end position="493"/>
    </location>
</feature>
<feature type="compositionally biased region" description="Polar residues" evidence="1">
    <location>
        <begin position="105"/>
        <end position="127"/>
    </location>
</feature>
<accession>A0A9P9DCV7</accession>
<dbReference type="Pfam" id="PF20209">
    <property type="entry name" value="DUF6570"/>
    <property type="match status" value="1"/>
</dbReference>
<proteinExistence type="predicted"/>
<comment type="caution">
    <text evidence="4">The sequence shown here is derived from an EMBL/GenBank/DDBJ whole genome shotgun (WGS) entry which is preliminary data.</text>
</comment>
<feature type="region of interest" description="Disordered" evidence="1">
    <location>
        <begin position="66"/>
        <end position="133"/>
    </location>
</feature>
<feature type="compositionally biased region" description="Basic and acidic residues" evidence="1">
    <location>
        <begin position="154"/>
        <end position="170"/>
    </location>
</feature>
<dbReference type="AlphaFoldDB" id="A0A9P9DCV7"/>
<evidence type="ECO:0000256" key="1">
    <source>
        <dbReference type="SAM" id="MobiDB-lite"/>
    </source>
</evidence>
<feature type="non-terminal residue" evidence="4">
    <location>
        <position position="1"/>
    </location>
</feature>
<feature type="region of interest" description="Disordered" evidence="1">
    <location>
        <begin position="551"/>
        <end position="608"/>
    </location>
</feature>
<feature type="chain" id="PRO_5040321553" description="DUF6570 domain-containing protein" evidence="2">
    <location>
        <begin position="19"/>
        <end position="717"/>
    </location>
</feature>
<protein>
    <recommendedName>
        <fullName evidence="3">DUF6570 domain-containing protein</fullName>
    </recommendedName>
</protein>
<feature type="compositionally biased region" description="Pro residues" evidence="1">
    <location>
        <begin position="187"/>
        <end position="196"/>
    </location>
</feature>
<dbReference type="EMBL" id="JAGMUU010000033">
    <property type="protein sequence ID" value="KAH7118140.1"/>
    <property type="molecule type" value="Genomic_DNA"/>
</dbReference>
<feature type="region of interest" description="Disordered" evidence="1">
    <location>
        <begin position="154"/>
        <end position="233"/>
    </location>
</feature>
<dbReference type="Proteomes" id="UP000717696">
    <property type="component" value="Unassembled WGS sequence"/>
</dbReference>
<gene>
    <name evidence="4" type="ORF">B0J13DRAFT_201943</name>
</gene>
<sequence length="717" mass="80198">RPSNRYLSSFSFLQVAVGRLLLLLAASYPDLPTATAPPMAGPETSMPDTCFLLFRPRASCLTSPFPPHHTRGSYPLATMPRQEPVRVPTDEIRRTLEDLDRRRTQNSARGRQGNSQSTVPNCSTSQKAAKRRQELIRVPHDEILRMLHHLDRQHAEDRARQRAGETDQIHRPTTPSPKRLREQEALPTPPPTQPSRPPKRRRSMGATLPTPPGTQPNRSPKRPRPMRETVRLQQESVKSILQYRESCFRDKEEASATRSWCKEVPLARQVEASKSFYQAFTDEKTLPISHCVFCYIKHAPCELTTIQWKRQLTPSLLQATRTLQQCGKCLPLDDDTGVHVCVECRAGLEGGKLPKACSVNNMDIGCDHRYPEELDGLSPVEERLIALQAPFGYITKFTVDNKTPSGLSYRKHVKGHIVVFPNKVEDLVATVLPHPLLETIENIHVSWSGSSKPGPADVGNLLQVRKSRVRTALSWLQRNNPLYEHVTINHGEIDGWRYADGSNVPILIMDSMRREEPSAAEKTQTDHIVPDTDRGLEDNRSTSIEELLNSVHDHSSDDPSRMEDHPSTEQHHTSPGGPSIAAPAPGPSDGSGDAVYETSSSGMFPLDGPAAFEEADKLSFLAGVMPTSQSRQGEDSEPCAIQVQTTGEQPFIRVERGADFADSLHEDFFPRTFPKLFPWGRGGPKALRGSDRDLQHASEPVERQANHSLNYWARYVL</sequence>
<dbReference type="OrthoDB" id="4847173at2759"/>
<evidence type="ECO:0000313" key="4">
    <source>
        <dbReference type="EMBL" id="KAH7118140.1"/>
    </source>
</evidence>
<evidence type="ECO:0000259" key="3">
    <source>
        <dbReference type="Pfam" id="PF20209"/>
    </source>
</evidence>
<feature type="compositionally biased region" description="Low complexity" evidence="1">
    <location>
        <begin position="574"/>
        <end position="594"/>
    </location>
</feature>
<organism evidence="4 5">
    <name type="scientific">Dactylonectria estremocensis</name>
    <dbReference type="NCBI Taxonomy" id="1079267"/>
    <lineage>
        <taxon>Eukaryota</taxon>
        <taxon>Fungi</taxon>
        <taxon>Dikarya</taxon>
        <taxon>Ascomycota</taxon>
        <taxon>Pezizomycotina</taxon>
        <taxon>Sordariomycetes</taxon>
        <taxon>Hypocreomycetidae</taxon>
        <taxon>Hypocreales</taxon>
        <taxon>Nectriaceae</taxon>
        <taxon>Dactylonectria</taxon>
    </lineage>
</organism>
<dbReference type="InterPro" id="IPR046700">
    <property type="entry name" value="DUF6570"/>
</dbReference>
<keyword evidence="2" id="KW-0732">Signal</keyword>
<reference evidence="4" key="1">
    <citation type="journal article" date="2021" name="Nat. Commun.">
        <title>Genetic determinants of endophytism in the Arabidopsis root mycobiome.</title>
        <authorList>
            <person name="Mesny F."/>
            <person name="Miyauchi S."/>
            <person name="Thiergart T."/>
            <person name="Pickel B."/>
            <person name="Atanasova L."/>
            <person name="Karlsson M."/>
            <person name="Huettel B."/>
            <person name="Barry K.W."/>
            <person name="Haridas S."/>
            <person name="Chen C."/>
            <person name="Bauer D."/>
            <person name="Andreopoulos W."/>
            <person name="Pangilinan J."/>
            <person name="LaButti K."/>
            <person name="Riley R."/>
            <person name="Lipzen A."/>
            <person name="Clum A."/>
            <person name="Drula E."/>
            <person name="Henrissat B."/>
            <person name="Kohler A."/>
            <person name="Grigoriev I.V."/>
            <person name="Martin F.M."/>
            <person name="Hacquard S."/>
        </authorList>
    </citation>
    <scope>NUCLEOTIDE SEQUENCE</scope>
    <source>
        <strain evidence="4">MPI-CAGE-AT-0021</strain>
    </source>
</reference>
<feature type="signal peptide" evidence="2">
    <location>
        <begin position="1"/>
        <end position="18"/>
    </location>
</feature>
<evidence type="ECO:0000313" key="5">
    <source>
        <dbReference type="Proteomes" id="UP000717696"/>
    </source>
</evidence>
<feature type="compositionally biased region" description="Basic and acidic residues" evidence="1">
    <location>
        <begin position="551"/>
        <end position="572"/>
    </location>
</feature>